<dbReference type="STRING" id="1754190.A0A1Y2DHA3"/>
<dbReference type="InterPro" id="IPR017937">
    <property type="entry name" value="Thioredoxin_CS"/>
</dbReference>
<feature type="compositionally biased region" description="Basic residues" evidence="12">
    <location>
        <begin position="199"/>
        <end position="211"/>
    </location>
</feature>
<feature type="domain" description="Thioredoxin" evidence="15">
    <location>
        <begin position="14"/>
        <end position="126"/>
    </location>
</feature>
<dbReference type="EMBL" id="MCOG01000066">
    <property type="protein sequence ID" value="ORY58628.1"/>
    <property type="molecule type" value="Genomic_DNA"/>
</dbReference>
<keyword evidence="2" id="KW-0813">Transport</keyword>
<evidence type="ECO:0000256" key="12">
    <source>
        <dbReference type="SAM" id="MobiDB-lite"/>
    </source>
</evidence>
<dbReference type="Proteomes" id="UP000193920">
    <property type="component" value="Unassembled WGS sequence"/>
</dbReference>
<dbReference type="AlphaFoldDB" id="A0A1Y2DHA3"/>
<evidence type="ECO:0000256" key="11">
    <source>
        <dbReference type="ARBA" id="ARBA00023284"/>
    </source>
</evidence>
<keyword evidence="6" id="KW-0256">Endoplasmic reticulum</keyword>
<evidence type="ECO:0000313" key="16">
    <source>
        <dbReference type="EMBL" id="ORY58628.1"/>
    </source>
</evidence>
<keyword evidence="3" id="KW-0597">Phosphoprotein</keyword>
<dbReference type="OrthoDB" id="2121326at2759"/>
<sequence>MKSISIFSLFVILLSYFSRAEVFKFNDLNFDKQVVEGEWMVYFYADWCGHCNMFAPVFEDVELKAREKNLNLNFGKINIDENPQLASRFYITSLPTLFYIKDKQVRKFNIPRTTERIMQFIEEKEWEGIKPRGFIASPFSVVGRWVGYASVIGAFMTSFGKWIQQYVNLWALFGFLTVVLFACTYYFIKSNMPSSMKTGLRKSKSKAKKISKNSGLKVDLKEEEIKEENEDDSNHTKKE</sequence>
<feature type="signal peptide" evidence="14">
    <location>
        <begin position="1"/>
        <end position="20"/>
    </location>
</feature>
<evidence type="ECO:0000256" key="9">
    <source>
        <dbReference type="ARBA" id="ARBA00023136"/>
    </source>
</evidence>
<keyword evidence="5 14" id="KW-0732">Signal</keyword>
<evidence type="ECO:0000256" key="6">
    <source>
        <dbReference type="ARBA" id="ARBA00022824"/>
    </source>
</evidence>
<dbReference type="PROSITE" id="PS00194">
    <property type="entry name" value="THIOREDOXIN_1"/>
    <property type="match status" value="1"/>
</dbReference>
<keyword evidence="17" id="KW-1185">Reference proteome</keyword>
<comment type="subcellular location">
    <subcellularLocation>
        <location evidence="1">Endoplasmic reticulum membrane</location>
        <topology evidence="1">Single-pass type I membrane protein</topology>
    </subcellularLocation>
</comment>
<keyword evidence="9 13" id="KW-0472">Membrane</keyword>
<evidence type="ECO:0000259" key="15">
    <source>
        <dbReference type="PROSITE" id="PS51352"/>
    </source>
</evidence>
<evidence type="ECO:0000256" key="10">
    <source>
        <dbReference type="ARBA" id="ARBA00023157"/>
    </source>
</evidence>
<gene>
    <name evidence="16" type="ORF">LY90DRAFT_668996</name>
</gene>
<organism evidence="16 17">
    <name type="scientific">Neocallimastix californiae</name>
    <dbReference type="NCBI Taxonomy" id="1754190"/>
    <lineage>
        <taxon>Eukaryota</taxon>
        <taxon>Fungi</taxon>
        <taxon>Fungi incertae sedis</taxon>
        <taxon>Chytridiomycota</taxon>
        <taxon>Chytridiomycota incertae sedis</taxon>
        <taxon>Neocallimastigomycetes</taxon>
        <taxon>Neocallimastigales</taxon>
        <taxon>Neocallimastigaceae</taxon>
        <taxon>Neocallimastix</taxon>
    </lineage>
</organism>
<dbReference type="InterPro" id="IPR052454">
    <property type="entry name" value="TMX_domain-containing"/>
</dbReference>
<evidence type="ECO:0000256" key="13">
    <source>
        <dbReference type="SAM" id="Phobius"/>
    </source>
</evidence>
<name>A0A1Y2DHA3_9FUNG</name>
<dbReference type="Pfam" id="PF00085">
    <property type="entry name" value="Thioredoxin"/>
    <property type="match status" value="1"/>
</dbReference>
<dbReference type="GO" id="GO:0015036">
    <property type="term" value="F:disulfide oxidoreductase activity"/>
    <property type="evidence" value="ECO:0007669"/>
    <property type="project" value="TreeGrafter"/>
</dbReference>
<dbReference type="CDD" id="cd02961">
    <property type="entry name" value="PDI_a_family"/>
    <property type="match status" value="1"/>
</dbReference>
<dbReference type="GO" id="GO:0005789">
    <property type="term" value="C:endoplasmic reticulum membrane"/>
    <property type="evidence" value="ECO:0007669"/>
    <property type="project" value="UniProtKB-SubCell"/>
</dbReference>
<dbReference type="InterPro" id="IPR013766">
    <property type="entry name" value="Thioredoxin_domain"/>
</dbReference>
<keyword evidence="7" id="KW-0249">Electron transport</keyword>
<evidence type="ECO:0000256" key="8">
    <source>
        <dbReference type="ARBA" id="ARBA00022989"/>
    </source>
</evidence>
<reference evidence="16 17" key="1">
    <citation type="submission" date="2016-08" db="EMBL/GenBank/DDBJ databases">
        <title>A Parts List for Fungal Cellulosomes Revealed by Comparative Genomics.</title>
        <authorList>
            <consortium name="DOE Joint Genome Institute"/>
            <person name="Haitjema C.H."/>
            <person name="Gilmore S.P."/>
            <person name="Henske J.K."/>
            <person name="Solomon K.V."/>
            <person name="De Groot R."/>
            <person name="Kuo A."/>
            <person name="Mondo S.J."/>
            <person name="Salamov A.A."/>
            <person name="Labutti K."/>
            <person name="Zhao Z."/>
            <person name="Chiniquy J."/>
            <person name="Barry K."/>
            <person name="Brewer H.M."/>
            <person name="Purvine S.O."/>
            <person name="Wright A.T."/>
            <person name="Boxma B."/>
            <person name="Van Alen T."/>
            <person name="Hackstein J.H."/>
            <person name="Baker S.E."/>
            <person name="Grigoriev I.V."/>
            <person name="O'Malley M.A."/>
        </authorList>
    </citation>
    <scope>NUCLEOTIDE SEQUENCE [LARGE SCALE GENOMIC DNA]</scope>
    <source>
        <strain evidence="16 17">G1</strain>
    </source>
</reference>
<keyword evidence="4 13" id="KW-0812">Transmembrane</keyword>
<keyword evidence="11" id="KW-0676">Redox-active center</keyword>
<evidence type="ECO:0000256" key="2">
    <source>
        <dbReference type="ARBA" id="ARBA00022448"/>
    </source>
</evidence>
<accession>A0A1Y2DHA3</accession>
<evidence type="ECO:0000256" key="1">
    <source>
        <dbReference type="ARBA" id="ARBA00004115"/>
    </source>
</evidence>
<proteinExistence type="predicted"/>
<dbReference type="PANTHER" id="PTHR46107">
    <property type="entry name" value="DUMPY: SHORTER THAN WILD-TYPE"/>
    <property type="match status" value="1"/>
</dbReference>
<evidence type="ECO:0000313" key="17">
    <source>
        <dbReference type="Proteomes" id="UP000193920"/>
    </source>
</evidence>
<dbReference type="PROSITE" id="PS51352">
    <property type="entry name" value="THIOREDOXIN_2"/>
    <property type="match status" value="1"/>
</dbReference>
<dbReference type="SUPFAM" id="SSF52833">
    <property type="entry name" value="Thioredoxin-like"/>
    <property type="match status" value="1"/>
</dbReference>
<evidence type="ECO:0000256" key="5">
    <source>
        <dbReference type="ARBA" id="ARBA00022729"/>
    </source>
</evidence>
<feature type="region of interest" description="Disordered" evidence="12">
    <location>
        <begin position="195"/>
        <end position="215"/>
    </location>
</feature>
<feature type="chain" id="PRO_5013141564" evidence="14">
    <location>
        <begin position="21"/>
        <end position="239"/>
    </location>
</feature>
<dbReference type="PANTHER" id="PTHR46107:SF3">
    <property type="entry name" value="THIOREDOXIN DOMAIN-CONTAINING PROTEIN"/>
    <property type="match status" value="1"/>
</dbReference>
<dbReference type="InterPro" id="IPR036249">
    <property type="entry name" value="Thioredoxin-like_sf"/>
</dbReference>
<feature type="transmembrane region" description="Helical" evidence="13">
    <location>
        <begin position="169"/>
        <end position="188"/>
    </location>
</feature>
<dbReference type="Gene3D" id="3.40.30.10">
    <property type="entry name" value="Glutaredoxin"/>
    <property type="match status" value="1"/>
</dbReference>
<evidence type="ECO:0000256" key="4">
    <source>
        <dbReference type="ARBA" id="ARBA00022692"/>
    </source>
</evidence>
<evidence type="ECO:0000256" key="3">
    <source>
        <dbReference type="ARBA" id="ARBA00022553"/>
    </source>
</evidence>
<evidence type="ECO:0000256" key="14">
    <source>
        <dbReference type="SAM" id="SignalP"/>
    </source>
</evidence>
<feature type="transmembrane region" description="Helical" evidence="13">
    <location>
        <begin position="145"/>
        <end position="163"/>
    </location>
</feature>
<comment type="caution">
    <text evidence="16">The sequence shown here is derived from an EMBL/GenBank/DDBJ whole genome shotgun (WGS) entry which is preliminary data.</text>
</comment>
<keyword evidence="8 13" id="KW-1133">Transmembrane helix</keyword>
<keyword evidence="10" id="KW-1015">Disulfide bond</keyword>
<evidence type="ECO:0000256" key="7">
    <source>
        <dbReference type="ARBA" id="ARBA00022982"/>
    </source>
</evidence>
<protein>
    <submittedName>
        <fullName evidence="16">Thioredoxin-like protein</fullName>
    </submittedName>
</protein>